<gene>
    <name evidence="3" type="ORF">B0T16DRAFT_411882</name>
</gene>
<dbReference type="EMBL" id="JAULSV010000004">
    <property type="protein sequence ID" value="KAK0645756.1"/>
    <property type="molecule type" value="Genomic_DNA"/>
</dbReference>
<evidence type="ECO:0000256" key="1">
    <source>
        <dbReference type="SAM" id="MobiDB-lite"/>
    </source>
</evidence>
<sequence length="154" mass="17638">MSGKDLWQLLTITPPLAVQVGLVEDRRQQTRQEQNTSFFWPHFLELSIFHYPNRSEMCVPLYCLGFVFFFLPVQLSPLASSSAGFTLRVVGTGTQGAMDTSLLLFWLFLFLLRFFLPSRSSEHGNNKLQPRLETRGRDDTNGKETHTQTNHSSL</sequence>
<feature type="transmembrane region" description="Helical" evidence="2">
    <location>
        <begin position="59"/>
        <end position="76"/>
    </location>
</feature>
<feature type="region of interest" description="Disordered" evidence="1">
    <location>
        <begin position="121"/>
        <end position="154"/>
    </location>
</feature>
<keyword evidence="2" id="KW-1133">Transmembrane helix</keyword>
<reference evidence="3" key="1">
    <citation type="submission" date="2023-06" db="EMBL/GenBank/DDBJ databases">
        <title>Genome-scale phylogeny and comparative genomics of the fungal order Sordariales.</title>
        <authorList>
            <consortium name="Lawrence Berkeley National Laboratory"/>
            <person name="Hensen N."/>
            <person name="Bonometti L."/>
            <person name="Westerberg I."/>
            <person name="Brannstrom I.O."/>
            <person name="Guillou S."/>
            <person name="Cros-Aarteil S."/>
            <person name="Calhoun S."/>
            <person name="Haridas S."/>
            <person name="Kuo A."/>
            <person name="Mondo S."/>
            <person name="Pangilinan J."/>
            <person name="Riley R."/>
            <person name="Labutti K."/>
            <person name="Andreopoulos B."/>
            <person name="Lipzen A."/>
            <person name="Chen C."/>
            <person name="Yanf M."/>
            <person name="Daum C."/>
            <person name="Ng V."/>
            <person name="Clum A."/>
            <person name="Steindorff A."/>
            <person name="Ohm R."/>
            <person name="Martin F."/>
            <person name="Silar P."/>
            <person name="Natvig D."/>
            <person name="Lalanne C."/>
            <person name="Gautier V."/>
            <person name="Ament-Velasquez S.L."/>
            <person name="Kruys A."/>
            <person name="Hutchinson M.I."/>
            <person name="Powell A.J."/>
            <person name="Barry K."/>
            <person name="Miller A.N."/>
            <person name="Grigoriev I.V."/>
            <person name="Debuchy R."/>
            <person name="Gladieux P."/>
            <person name="Thoren M.H."/>
            <person name="Johannesson H."/>
        </authorList>
    </citation>
    <scope>NUCLEOTIDE SEQUENCE</scope>
    <source>
        <strain evidence="3">SMH2532-1</strain>
    </source>
</reference>
<dbReference type="Proteomes" id="UP001174936">
    <property type="component" value="Unassembled WGS sequence"/>
</dbReference>
<evidence type="ECO:0000313" key="4">
    <source>
        <dbReference type="Proteomes" id="UP001174936"/>
    </source>
</evidence>
<organism evidence="3 4">
    <name type="scientific">Cercophora newfieldiana</name>
    <dbReference type="NCBI Taxonomy" id="92897"/>
    <lineage>
        <taxon>Eukaryota</taxon>
        <taxon>Fungi</taxon>
        <taxon>Dikarya</taxon>
        <taxon>Ascomycota</taxon>
        <taxon>Pezizomycotina</taxon>
        <taxon>Sordariomycetes</taxon>
        <taxon>Sordariomycetidae</taxon>
        <taxon>Sordariales</taxon>
        <taxon>Lasiosphaeriaceae</taxon>
        <taxon>Cercophora</taxon>
    </lineage>
</organism>
<keyword evidence="2" id="KW-0812">Transmembrane</keyword>
<proteinExistence type="predicted"/>
<dbReference type="AlphaFoldDB" id="A0AA40CNT3"/>
<feature type="compositionally biased region" description="Basic and acidic residues" evidence="1">
    <location>
        <begin position="121"/>
        <end position="146"/>
    </location>
</feature>
<comment type="caution">
    <text evidence="3">The sequence shown here is derived from an EMBL/GenBank/DDBJ whole genome shotgun (WGS) entry which is preliminary data.</text>
</comment>
<name>A0AA40CNT3_9PEZI</name>
<keyword evidence="4" id="KW-1185">Reference proteome</keyword>
<keyword evidence="2" id="KW-0472">Membrane</keyword>
<evidence type="ECO:0000313" key="3">
    <source>
        <dbReference type="EMBL" id="KAK0645756.1"/>
    </source>
</evidence>
<feature type="transmembrane region" description="Helical" evidence="2">
    <location>
        <begin position="96"/>
        <end position="116"/>
    </location>
</feature>
<protein>
    <submittedName>
        <fullName evidence="3">Uncharacterized protein</fullName>
    </submittedName>
</protein>
<accession>A0AA40CNT3</accession>
<evidence type="ECO:0000256" key="2">
    <source>
        <dbReference type="SAM" id="Phobius"/>
    </source>
</evidence>